<reference evidence="2" key="2">
    <citation type="submission" date="2022-10" db="EMBL/GenBank/DDBJ databases">
        <authorList>
            <consortium name="ENA_rothamsted_submissions"/>
            <consortium name="culmorum"/>
            <person name="King R."/>
        </authorList>
    </citation>
    <scope>NUCLEOTIDE SEQUENCE</scope>
</reference>
<dbReference type="InterPro" id="IPR015943">
    <property type="entry name" value="WD40/YVTN_repeat-like_dom_sf"/>
</dbReference>
<dbReference type="SUPFAM" id="SSF50978">
    <property type="entry name" value="WD40 repeat-like"/>
    <property type="match status" value="1"/>
</dbReference>
<dbReference type="PROSITE" id="PS50181">
    <property type="entry name" value="FBOX"/>
    <property type="match status" value="1"/>
</dbReference>
<dbReference type="InterPro" id="IPR036047">
    <property type="entry name" value="F-box-like_dom_sf"/>
</dbReference>
<proteinExistence type="predicted"/>
<dbReference type="Pfam" id="PF12937">
    <property type="entry name" value="F-box-like"/>
    <property type="match status" value="1"/>
</dbReference>
<dbReference type="GO" id="GO:0019005">
    <property type="term" value="C:SCF ubiquitin ligase complex"/>
    <property type="evidence" value="ECO:0007669"/>
    <property type="project" value="TreeGrafter"/>
</dbReference>
<protein>
    <recommendedName>
        <fullName evidence="1">F-box domain-containing protein</fullName>
    </recommendedName>
</protein>
<dbReference type="Gene3D" id="2.130.10.10">
    <property type="entry name" value="YVTN repeat-like/Quinoprotein amine dehydrogenase"/>
    <property type="match status" value="1"/>
</dbReference>
<dbReference type="GO" id="GO:0031146">
    <property type="term" value="P:SCF-dependent proteasomal ubiquitin-dependent protein catabolic process"/>
    <property type="evidence" value="ECO:0007669"/>
    <property type="project" value="TreeGrafter"/>
</dbReference>
<dbReference type="InterPro" id="IPR001810">
    <property type="entry name" value="F-box_dom"/>
</dbReference>
<organism evidence="2 3">
    <name type="scientific">Diatraea saccharalis</name>
    <name type="common">sugarcane borer</name>
    <dbReference type="NCBI Taxonomy" id="40085"/>
    <lineage>
        <taxon>Eukaryota</taxon>
        <taxon>Metazoa</taxon>
        <taxon>Ecdysozoa</taxon>
        <taxon>Arthropoda</taxon>
        <taxon>Hexapoda</taxon>
        <taxon>Insecta</taxon>
        <taxon>Pterygota</taxon>
        <taxon>Neoptera</taxon>
        <taxon>Endopterygota</taxon>
        <taxon>Lepidoptera</taxon>
        <taxon>Glossata</taxon>
        <taxon>Ditrysia</taxon>
        <taxon>Pyraloidea</taxon>
        <taxon>Crambidae</taxon>
        <taxon>Crambinae</taxon>
        <taxon>Diatraea</taxon>
    </lineage>
</organism>
<dbReference type="EMBL" id="OU893336">
    <property type="protein sequence ID" value="CAG9793409.1"/>
    <property type="molecule type" value="Genomic_DNA"/>
</dbReference>
<name>A0A9N9RBQ2_9NEOP</name>
<reference evidence="2" key="1">
    <citation type="submission" date="2021-12" db="EMBL/GenBank/DDBJ databases">
        <authorList>
            <person name="King R."/>
        </authorList>
    </citation>
    <scope>NUCLEOTIDE SEQUENCE</scope>
</reference>
<evidence type="ECO:0000313" key="2">
    <source>
        <dbReference type="EMBL" id="CAG9793409.1"/>
    </source>
</evidence>
<dbReference type="OrthoDB" id="435188at2759"/>
<dbReference type="InterPro" id="IPR052301">
    <property type="entry name" value="SCF_F-box/WD-repeat"/>
</dbReference>
<dbReference type="AlphaFoldDB" id="A0A9N9RBQ2"/>
<dbReference type="InterPro" id="IPR036322">
    <property type="entry name" value="WD40_repeat_dom_sf"/>
</dbReference>
<dbReference type="PANTHER" id="PTHR14381:SF1">
    <property type="entry name" value="F-BOX_WD REPEAT-CONTAINING PROTEIN 4"/>
    <property type="match status" value="1"/>
</dbReference>
<dbReference type="SUPFAM" id="SSF81383">
    <property type="entry name" value="F-box domain"/>
    <property type="match status" value="1"/>
</dbReference>
<gene>
    <name evidence="2" type="ORF">DIATSA_LOCUS10852</name>
</gene>
<keyword evidence="3" id="KW-1185">Reference proteome</keyword>
<feature type="domain" description="F-box" evidence="1">
    <location>
        <begin position="3"/>
        <end position="50"/>
    </location>
</feature>
<sequence>MSSVHLLQLPPEILAHIFMNLELQDIRNLMFSNKFLLNIILTNNSLWKSICKNQLLVRSSSDNRKPIALSCYNRYRISKNWCSGVYRKKLIIQHQVNYMPWLIFYDSEALLLSEGSELKCFPTDKKGLPVCKESSWKLESLPVKRNDIRTNDISRFVVKDNLILCGNRDGNATMYKFDHIRQKPTYLCHIRDCIENGLVEVSTVEMITSPANCYILTGSMYSSNLAHWKYEIDETNSKVSCCYYAVLNLSDGVGIRCLSVHKDMVAIGPNGNSKPLLLDMNTHQLVFSPDATTKTRQIVRDIRWHDENTLLYVTHAGKLSLADIRSATVVYNAMDPFQSSMYCVKSDGDRTIIVGTAENSRVVFFDVRNNACQTQMYFTQKRSSPIYSLDFDSTKLIAAADRSVAVLNFNVNASSTFQRDYSQRFHIF</sequence>
<dbReference type="PANTHER" id="PTHR14381">
    <property type="entry name" value="DACTYLIN"/>
    <property type="match status" value="1"/>
</dbReference>
<evidence type="ECO:0000259" key="1">
    <source>
        <dbReference type="PROSITE" id="PS50181"/>
    </source>
</evidence>
<dbReference type="Proteomes" id="UP001153714">
    <property type="component" value="Chromosome 5"/>
</dbReference>
<accession>A0A9N9RBQ2</accession>
<dbReference type="Gene3D" id="1.20.1280.50">
    <property type="match status" value="1"/>
</dbReference>
<evidence type="ECO:0000313" key="3">
    <source>
        <dbReference type="Proteomes" id="UP001153714"/>
    </source>
</evidence>